<dbReference type="KEGG" id="cfj:CFIO01_12575"/>
<dbReference type="HOGENOM" id="CLU_1713101_0_0_1"/>
<keyword evidence="2" id="KW-1185">Reference proteome</keyword>
<name>A0A010RGK6_9PEZI</name>
<evidence type="ECO:0000313" key="1">
    <source>
        <dbReference type="EMBL" id="EXF79476.1"/>
    </source>
</evidence>
<gene>
    <name evidence="1" type="ORF">CFIO01_12575</name>
</gene>
<protein>
    <submittedName>
        <fullName evidence="1">Uncharacterized protein</fullName>
    </submittedName>
</protein>
<comment type="caution">
    <text evidence="1">The sequence shown here is derived from an EMBL/GenBank/DDBJ whole genome shotgun (WGS) entry which is preliminary data.</text>
</comment>
<accession>A0A010RGK6</accession>
<proteinExistence type="predicted"/>
<dbReference type="Proteomes" id="UP000020467">
    <property type="component" value="Unassembled WGS sequence"/>
</dbReference>
<dbReference type="EMBL" id="JARH01000552">
    <property type="protein sequence ID" value="EXF79476.1"/>
    <property type="molecule type" value="Genomic_DNA"/>
</dbReference>
<reference evidence="1 2" key="1">
    <citation type="submission" date="2014-02" db="EMBL/GenBank/DDBJ databases">
        <title>The genome sequence of Colletotrichum fioriniae PJ7.</title>
        <authorList>
            <person name="Baroncelli R."/>
            <person name="Thon M.R."/>
        </authorList>
    </citation>
    <scope>NUCLEOTIDE SEQUENCE [LARGE SCALE GENOMIC DNA]</scope>
    <source>
        <strain evidence="1 2">PJ7</strain>
    </source>
</reference>
<evidence type="ECO:0000313" key="2">
    <source>
        <dbReference type="Proteomes" id="UP000020467"/>
    </source>
</evidence>
<dbReference type="AlphaFoldDB" id="A0A010RGK6"/>
<sequence length="153" mass="17545">MLPFTGRSHFIRWKSNTIRSHGSRKESPSQAHTEMYFFFLLPPFKSSRYLGLFVLEVTPVLAEVSLDAMNSQLPYSYLFGWSRWTVDTQFCDEKREALFFCGGPEGETKVDIERGCEEHSKQWSPGWMTAPFKSAHGLPLEQKPSLSVSPPHL</sequence>
<organism evidence="1 2">
    <name type="scientific">Colletotrichum fioriniae PJ7</name>
    <dbReference type="NCBI Taxonomy" id="1445577"/>
    <lineage>
        <taxon>Eukaryota</taxon>
        <taxon>Fungi</taxon>
        <taxon>Dikarya</taxon>
        <taxon>Ascomycota</taxon>
        <taxon>Pezizomycotina</taxon>
        <taxon>Sordariomycetes</taxon>
        <taxon>Hypocreomycetidae</taxon>
        <taxon>Glomerellales</taxon>
        <taxon>Glomerellaceae</taxon>
        <taxon>Colletotrichum</taxon>
        <taxon>Colletotrichum acutatum species complex</taxon>
    </lineage>
</organism>